<proteinExistence type="predicted"/>
<name>A0ABR2KFK1_9EUKA</name>
<evidence type="ECO:0000313" key="2">
    <source>
        <dbReference type="Proteomes" id="UP001470230"/>
    </source>
</evidence>
<dbReference type="Proteomes" id="UP001470230">
    <property type="component" value="Unassembled WGS sequence"/>
</dbReference>
<dbReference type="InterPro" id="IPR011009">
    <property type="entry name" value="Kinase-like_dom_sf"/>
</dbReference>
<sequence length="169" mass="19478">MDNFKNTKTFRNDYISTKVYEIANKENPKQKYFAELVKTETFFDDDDDIMLDLDLFHSIAKFITKSVKVANHGAVANYVGMSPTFFDDKSNLSFLINYYPNGSLENFFEIDTLSISPTNIQFIFYGNASGMTFLKSNLKLIPNLIKSNILLDEFCFPKIKFLSNSFEQS</sequence>
<evidence type="ECO:0000313" key="1">
    <source>
        <dbReference type="EMBL" id="KAK8889885.1"/>
    </source>
</evidence>
<dbReference type="SUPFAM" id="SSF56112">
    <property type="entry name" value="Protein kinase-like (PK-like)"/>
    <property type="match status" value="1"/>
</dbReference>
<gene>
    <name evidence="1" type="ORF">M9Y10_034639</name>
</gene>
<organism evidence="1 2">
    <name type="scientific">Tritrichomonas musculus</name>
    <dbReference type="NCBI Taxonomy" id="1915356"/>
    <lineage>
        <taxon>Eukaryota</taxon>
        <taxon>Metamonada</taxon>
        <taxon>Parabasalia</taxon>
        <taxon>Tritrichomonadida</taxon>
        <taxon>Tritrichomonadidae</taxon>
        <taxon>Tritrichomonas</taxon>
    </lineage>
</organism>
<reference evidence="1 2" key="1">
    <citation type="submission" date="2024-04" db="EMBL/GenBank/DDBJ databases">
        <title>Tritrichomonas musculus Genome.</title>
        <authorList>
            <person name="Alves-Ferreira E."/>
            <person name="Grigg M."/>
            <person name="Lorenzi H."/>
            <person name="Galac M."/>
        </authorList>
    </citation>
    <scope>NUCLEOTIDE SEQUENCE [LARGE SCALE GENOMIC DNA]</scope>
    <source>
        <strain evidence="1 2">EAF2021</strain>
    </source>
</reference>
<keyword evidence="2" id="KW-1185">Reference proteome</keyword>
<dbReference type="Gene3D" id="1.10.510.10">
    <property type="entry name" value="Transferase(Phosphotransferase) domain 1"/>
    <property type="match status" value="1"/>
</dbReference>
<dbReference type="EMBL" id="JAPFFF010000005">
    <property type="protein sequence ID" value="KAK8889885.1"/>
    <property type="molecule type" value="Genomic_DNA"/>
</dbReference>
<accession>A0ABR2KFK1</accession>
<protein>
    <submittedName>
        <fullName evidence="1">Uncharacterized protein</fullName>
    </submittedName>
</protein>
<comment type="caution">
    <text evidence="1">The sequence shown here is derived from an EMBL/GenBank/DDBJ whole genome shotgun (WGS) entry which is preliminary data.</text>
</comment>